<evidence type="ECO:0000313" key="4">
    <source>
        <dbReference type="Proteomes" id="UP000253676"/>
    </source>
</evidence>
<gene>
    <name evidence="3" type="ORF">DR980_06615</name>
</gene>
<dbReference type="InterPro" id="IPR045800">
    <property type="entry name" value="HMBD"/>
</dbReference>
<evidence type="ECO:0000313" key="3">
    <source>
        <dbReference type="EMBL" id="RBN50751.1"/>
    </source>
</evidence>
<organism evidence="3 4">
    <name type="scientific">Flavobacterium psychrolimnae</name>
    <dbReference type="NCBI Taxonomy" id="249351"/>
    <lineage>
        <taxon>Bacteria</taxon>
        <taxon>Pseudomonadati</taxon>
        <taxon>Bacteroidota</taxon>
        <taxon>Flavobacteriia</taxon>
        <taxon>Flavobacteriales</taxon>
        <taxon>Flavobacteriaceae</taxon>
        <taxon>Flavobacterium</taxon>
    </lineage>
</organism>
<proteinExistence type="predicted"/>
<dbReference type="GO" id="GO:0046872">
    <property type="term" value="F:metal ion binding"/>
    <property type="evidence" value="ECO:0007669"/>
    <property type="project" value="InterPro"/>
</dbReference>
<feature type="domain" description="Heavy metal binding" evidence="2">
    <location>
        <begin position="40"/>
        <end position="65"/>
    </location>
</feature>
<comment type="caution">
    <text evidence="3">The sequence shown here is derived from an EMBL/GenBank/DDBJ whole genome shotgun (WGS) entry which is preliminary data.</text>
</comment>
<dbReference type="Proteomes" id="UP000253676">
    <property type="component" value="Unassembled WGS sequence"/>
</dbReference>
<dbReference type="AlphaFoldDB" id="A0A366B1I4"/>
<dbReference type="RefSeq" id="WP_086453000.1">
    <property type="nucleotide sequence ID" value="NZ_QNUX01000005.1"/>
</dbReference>
<sequence>MKNLILSAIAMAFVLVSCNQKNKEAATTNSETTESTSQLYACPMHPEVTGKKGEKCSKCGMELTEPVVQNEAAHDHTDGSHSHNDTTTVEVNTEATSVTQTTFSTSEIISGYLKLKNALTKDDTKGAANAGKALYATFNKVNTNAIDPKLKTEYIDISDDAKEQAEHIGDNGGKIDHQREHFAMLSKDVNDLIKIFGAKQKLYQDFCPMYNEGKGAIWISESKEIKNPYYGSKMLTCGSMKKQL</sequence>
<name>A0A366B1I4_9FLAO</name>
<dbReference type="OrthoDB" id="5513217at2"/>
<reference evidence="3 4" key="1">
    <citation type="submission" date="2018-07" db="EMBL/GenBank/DDBJ databases">
        <title>Complete genome sequence of Flavobacterium psychrolimnae LMG 22018.</title>
        <authorList>
            <person name="Kim D.-U."/>
        </authorList>
    </citation>
    <scope>NUCLEOTIDE SEQUENCE [LARGE SCALE GENOMIC DNA]</scope>
    <source>
        <strain evidence="3 4">LMG 22018</strain>
    </source>
</reference>
<feature type="domain" description="DUF3347" evidence="1">
    <location>
        <begin position="108"/>
        <end position="201"/>
    </location>
</feature>
<dbReference type="Pfam" id="PF11827">
    <property type="entry name" value="DUF3347"/>
    <property type="match status" value="1"/>
</dbReference>
<dbReference type="PROSITE" id="PS51257">
    <property type="entry name" value="PROKAR_LIPOPROTEIN"/>
    <property type="match status" value="1"/>
</dbReference>
<dbReference type="EMBL" id="QNUX01000005">
    <property type="protein sequence ID" value="RBN50751.1"/>
    <property type="molecule type" value="Genomic_DNA"/>
</dbReference>
<dbReference type="InterPro" id="IPR021782">
    <property type="entry name" value="DUF3347"/>
</dbReference>
<protein>
    <submittedName>
        <fullName evidence="3">DUF3347 domain-containing protein</fullName>
    </submittedName>
</protein>
<dbReference type="Pfam" id="PF19335">
    <property type="entry name" value="HMBD"/>
    <property type="match status" value="1"/>
</dbReference>
<keyword evidence="4" id="KW-1185">Reference proteome</keyword>
<accession>A0A366B1I4</accession>
<evidence type="ECO:0000259" key="1">
    <source>
        <dbReference type="Pfam" id="PF11827"/>
    </source>
</evidence>
<evidence type="ECO:0000259" key="2">
    <source>
        <dbReference type="Pfam" id="PF19335"/>
    </source>
</evidence>